<keyword evidence="4 5" id="KW-0472">Membrane</keyword>
<evidence type="ECO:0000256" key="5">
    <source>
        <dbReference type="SAM" id="Phobius"/>
    </source>
</evidence>
<comment type="subcellular location">
    <subcellularLocation>
        <location evidence="1">Membrane</location>
        <topology evidence="1">Multi-pass membrane protein</topology>
    </subcellularLocation>
</comment>
<feature type="transmembrane region" description="Helical" evidence="5">
    <location>
        <begin position="229"/>
        <end position="248"/>
    </location>
</feature>
<feature type="transmembrane region" description="Helical" evidence="5">
    <location>
        <begin position="16"/>
        <end position="37"/>
    </location>
</feature>
<dbReference type="VEuPathDB" id="CryptoDB:Cvel_22203"/>
<evidence type="ECO:0000256" key="4">
    <source>
        <dbReference type="ARBA" id="ARBA00023136"/>
    </source>
</evidence>
<evidence type="ECO:0000256" key="3">
    <source>
        <dbReference type="ARBA" id="ARBA00022989"/>
    </source>
</evidence>
<keyword evidence="2 5" id="KW-0812">Transmembrane</keyword>
<dbReference type="InterPro" id="IPR004853">
    <property type="entry name" value="Sugar_P_trans_dom"/>
</dbReference>
<feature type="transmembrane region" description="Helical" evidence="5">
    <location>
        <begin position="268"/>
        <end position="288"/>
    </location>
</feature>
<dbReference type="InterPro" id="IPR050186">
    <property type="entry name" value="TPT_transporter"/>
</dbReference>
<dbReference type="GO" id="GO:0016020">
    <property type="term" value="C:membrane"/>
    <property type="evidence" value="ECO:0007669"/>
    <property type="project" value="UniProtKB-SubCell"/>
</dbReference>
<dbReference type="EMBL" id="CDMZ01001278">
    <property type="protein sequence ID" value="CEM30165.1"/>
    <property type="molecule type" value="Genomic_DNA"/>
</dbReference>
<evidence type="ECO:0000256" key="2">
    <source>
        <dbReference type="ARBA" id="ARBA00022692"/>
    </source>
</evidence>
<evidence type="ECO:0000313" key="7">
    <source>
        <dbReference type="EMBL" id="CEM30165.1"/>
    </source>
</evidence>
<keyword evidence="3 5" id="KW-1133">Transmembrane helix</keyword>
<sequence length="290" mass="30724">MSEEATKQKAVTSETFIYLSLWFILNIVITVYSKVIFSVHEFPYSFLMTAIHMAVTMTGVATGFATGFFKARAQLSGESLLKLVQFSFVFTLNIWLSNAALNAVSIEMHQVVRSLVPIATMVISLLLYNKAYSWSLLPSVAMICGGVILTVSGAPSVEASGLAITVASLFMASVKGIMTQQMQVGDLGLSAPELLLYMSPMALVELLVAAEVSGEISSLIESGGVSSTLGWHLFGVGLVACALNVVSFRSAGLATPLTMNVLSNIKQVLTCVLGVILFNGGFTLGLSAGE</sequence>
<feature type="transmembrane region" description="Helical" evidence="5">
    <location>
        <begin position="43"/>
        <end position="68"/>
    </location>
</feature>
<organism evidence="7">
    <name type="scientific">Chromera velia CCMP2878</name>
    <dbReference type="NCBI Taxonomy" id="1169474"/>
    <lineage>
        <taxon>Eukaryota</taxon>
        <taxon>Sar</taxon>
        <taxon>Alveolata</taxon>
        <taxon>Colpodellida</taxon>
        <taxon>Chromeraceae</taxon>
        <taxon>Chromera</taxon>
    </lineage>
</organism>
<accession>A0A0G4GJR9</accession>
<feature type="transmembrane region" description="Helical" evidence="5">
    <location>
        <begin position="190"/>
        <end position="209"/>
    </location>
</feature>
<feature type="transmembrane region" description="Helical" evidence="5">
    <location>
        <begin position="80"/>
        <end position="98"/>
    </location>
</feature>
<evidence type="ECO:0000259" key="6">
    <source>
        <dbReference type="Pfam" id="PF03151"/>
    </source>
</evidence>
<feature type="domain" description="Sugar phosphate transporter" evidence="6">
    <location>
        <begin position="16"/>
        <end position="279"/>
    </location>
</feature>
<dbReference type="Pfam" id="PF03151">
    <property type="entry name" value="TPT"/>
    <property type="match status" value="1"/>
</dbReference>
<evidence type="ECO:0000256" key="1">
    <source>
        <dbReference type="ARBA" id="ARBA00004141"/>
    </source>
</evidence>
<dbReference type="AlphaFoldDB" id="A0A0G4GJR9"/>
<gene>
    <name evidence="7" type="ORF">Cvel_22203</name>
</gene>
<dbReference type="PANTHER" id="PTHR11132">
    <property type="entry name" value="SOLUTE CARRIER FAMILY 35"/>
    <property type="match status" value="1"/>
</dbReference>
<proteinExistence type="predicted"/>
<protein>
    <recommendedName>
        <fullName evidence="6">Sugar phosphate transporter domain-containing protein</fullName>
    </recommendedName>
</protein>
<reference evidence="7" key="1">
    <citation type="submission" date="2014-11" db="EMBL/GenBank/DDBJ databases">
        <authorList>
            <person name="Otto D Thomas"/>
            <person name="Naeem Raeece"/>
        </authorList>
    </citation>
    <scope>NUCLEOTIDE SEQUENCE</scope>
</reference>
<dbReference type="PhylomeDB" id="A0A0G4GJR9"/>
<name>A0A0G4GJR9_9ALVE</name>
<feature type="transmembrane region" description="Helical" evidence="5">
    <location>
        <begin position="110"/>
        <end position="128"/>
    </location>
</feature>